<dbReference type="InterPro" id="IPR050113">
    <property type="entry name" value="Ub_conjugating_enzyme"/>
</dbReference>
<reference evidence="3" key="1">
    <citation type="submission" date="2017-08" db="EMBL/GenBank/DDBJ databases">
        <authorList>
            <person name="Polle J.E."/>
            <person name="Barry K."/>
            <person name="Cushman J."/>
            <person name="Schmutz J."/>
            <person name="Tran D."/>
            <person name="Hathwaick L.T."/>
            <person name="Yim W.C."/>
            <person name="Jenkins J."/>
            <person name="Mckie-Krisberg Z.M."/>
            <person name="Prochnik S."/>
            <person name="Lindquist E."/>
            <person name="Dockter R.B."/>
            <person name="Adam C."/>
            <person name="Molina H."/>
            <person name="Bunkerborg J."/>
            <person name="Jin E."/>
            <person name="Buchheim M."/>
            <person name="Magnuson J."/>
        </authorList>
    </citation>
    <scope>NUCLEOTIDE SEQUENCE</scope>
    <source>
        <strain evidence="3">CCAP 19/18</strain>
    </source>
</reference>
<protein>
    <recommendedName>
        <fullName evidence="2">UBC core domain-containing protein</fullName>
    </recommendedName>
</protein>
<evidence type="ECO:0000313" key="3">
    <source>
        <dbReference type="EMBL" id="KAF5831300.1"/>
    </source>
</evidence>
<dbReference type="Proteomes" id="UP000815325">
    <property type="component" value="Unassembled WGS sequence"/>
</dbReference>
<evidence type="ECO:0000313" key="4">
    <source>
        <dbReference type="Proteomes" id="UP000815325"/>
    </source>
</evidence>
<name>A0ABQ7G9M1_DUNSA</name>
<dbReference type="EMBL" id="MU069959">
    <property type="protein sequence ID" value="KAF5831300.1"/>
    <property type="molecule type" value="Genomic_DNA"/>
</dbReference>
<feature type="region of interest" description="Disordered" evidence="1">
    <location>
        <begin position="229"/>
        <end position="287"/>
    </location>
</feature>
<dbReference type="PROSITE" id="PS50127">
    <property type="entry name" value="UBC_2"/>
    <property type="match status" value="1"/>
</dbReference>
<dbReference type="Pfam" id="PF00179">
    <property type="entry name" value="UQ_con"/>
    <property type="match status" value="1"/>
</dbReference>
<evidence type="ECO:0000259" key="2">
    <source>
        <dbReference type="PROSITE" id="PS50127"/>
    </source>
</evidence>
<dbReference type="SUPFAM" id="SSF54495">
    <property type="entry name" value="UBC-like"/>
    <property type="match status" value="1"/>
</dbReference>
<dbReference type="InterPro" id="IPR000608">
    <property type="entry name" value="UBC"/>
</dbReference>
<evidence type="ECO:0000256" key="1">
    <source>
        <dbReference type="SAM" id="MobiDB-lite"/>
    </source>
</evidence>
<feature type="compositionally biased region" description="Polar residues" evidence="1">
    <location>
        <begin position="267"/>
        <end position="277"/>
    </location>
</feature>
<accession>A0ABQ7G9M1</accession>
<keyword evidence="4" id="KW-1185">Reference proteome</keyword>
<dbReference type="PANTHER" id="PTHR24067">
    <property type="entry name" value="UBIQUITIN-CONJUGATING ENZYME E2"/>
    <property type="match status" value="1"/>
</dbReference>
<dbReference type="CDD" id="cd23955">
    <property type="entry name" value="UBCc_invertebrate"/>
    <property type="match status" value="1"/>
</dbReference>
<proteinExistence type="predicted"/>
<comment type="caution">
    <text evidence="3">The sequence shown here is derived from an EMBL/GenBank/DDBJ whole genome shotgun (WGS) entry which is preliminary data.</text>
</comment>
<dbReference type="Gene3D" id="3.10.110.10">
    <property type="entry name" value="Ubiquitin Conjugating Enzyme"/>
    <property type="match status" value="1"/>
</dbReference>
<organism evidence="3 4">
    <name type="scientific">Dunaliella salina</name>
    <name type="common">Green alga</name>
    <name type="synonym">Protococcus salinus</name>
    <dbReference type="NCBI Taxonomy" id="3046"/>
    <lineage>
        <taxon>Eukaryota</taxon>
        <taxon>Viridiplantae</taxon>
        <taxon>Chlorophyta</taxon>
        <taxon>core chlorophytes</taxon>
        <taxon>Chlorophyceae</taxon>
        <taxon>CS clade</taxon>
        <taxon>Chlamydomonadales</taxon>
        <taxon>Dunaliellaceae</taxon>
        <taxon>Dunaliella</taxon>
    </lineage>
</organism>
<feature type="domain" description="UBC core" evidence="2">
    <location>
        <begin position="65"/>
        <end position="220"/>
    </location>
</feature>
<dbReference type="SMART" id="SM00212">
    <property type="entry name" value="UBCc"/>
    <property type="match status" value="1"/>
</dbReference>
<dbReference type="InterPro" id="IPR016135">
    <property type="entry name" value="UBQ-conjugating_enzyme/RWD"/>
</dbReference>
<sequence>MKARANSFSLDARQEYCLTHESSRLLVRFHGQDLASPTTEKAREQEHVYCKTCRRNCQGAMDSAFSARRLARDVRAFQKDEESARFISCQQSESDQYTLLCNMCPLTGLYADWIVHMHLTFPTDYPSSPPHVKMLTNLEPCHPNVFGDYICLDMLKKWAVGPYQGWTAAYDLGGILRQLYSFLLVDETLDQDYGARLKRSVRTSPQAKQPPQEKCRCNFERLPQQSLAVGAGSHLPPQPSTVPEHAPVVSEQEQAVPEQAVPEQEQVAASQPPSAVTGNEPPSPAAPQQVVLEQEQVAAAQPISATAGDEAPSTAAPELPTDMLRTIIEHASSEMRAKCAVSVCGELGAAAREVQQMEELRCFYTKQTVQDRGTVLCLPVSVSKYQSGQVSSISITDPSNLLSLEAFMKGHRLSAWNLPVNEVLPVVLNQQHEHRCMAALPQRVASMFGLPSSCTPTHRNLLDVMAKMMNTLVVEEKCPDLGMLLILLLLVPRDSVQWSDLGPVFVRELLARHIRWSAQTLHNSRSPLFPGGARVPRSKGEYFVCFDAAKDDGNARLQNHLQTSITSLRIVSLSVWFGNALVRPRSRETMMTDLTAIKAAYDKRNGLPPAYVFERFHAHAHGVLEMKTWASFLDTLRLQLRGGNMQQKVERLVQVCALQQGVCALSA</sequence>
<gene>
    <name evidence="3" type="ORF">DUNSADRAFT_13329</name>
</gene>